<feature type="region of interest" description="Disordered" evidence="1">
    <location>
        <begin position="20"/>
        <end position="79"/>
    </location>
</feature>
<protein>
    <submittedName>
        <fullName evidence="2">Uncharacterized protein</fullName>
    </submittedName>
</protein>
<evidence type="ECO:0000313" key="2">
    <source>
        <dbReference type="EMBL" id="KAJ1218441.1"/>
    </source>
</evidence>
<evidence type="ECO:0000313" key="3">
    <source>
        <dbReference type="Proteomes" id="UP001066276"/>
    </source>
</evidence>
<evidence type="ECO:0000256" key="1">
    <source>
        <dbReference type="SAM" id="MobiDB-lite"/>
    </source>
</evidence>
<gene>
    <name evidence="2" type="ORF">NDU88_006021</name>
</gene>
<dbReference type="AlphaFoldDB" id="A0AAV7WZY5"/>
<keyword evidence="3" id="KW-1185">Reference proteome</keyword>
<reference evidence="2" key="1">
    <citation type="journal article" date="2022" name="bioRxiv">
        <title>Sequencing and chromosome-scale assembly of the giantPleurodeles waltlgenome.</title>
        <authorList>
            <person name="Brown T."/>
            <person name="Elewa A."/>
            <person name="Iarovenko S."/>
            <person name="Subramanian E."/>
            <person name="Araus A.J."/>
            <person name="Petzold A."/>
            <person name="Susuki M."/>
            <person name="Suzuki K.-i.T."/>
            <person name="Hayashi T."/>
            <person name="Toyoda A."/>
            <person name="Oliveira C."/>
            <person name="Osipova E."/>
            <person name="Leigh N.D."/>
            <person name="Simon A."/>
            <person name="Yun M.H."/>
        </authorList>
    </citation>
    <scope>NUCLEOTIDE SEQUENCE</scope>
    <source>
        <strain evidence="2">20211129_DDA</strain>
        <tissue evidence="2">Liver</tissue>
    </source>
</reference>
<dbReference type="EMBL" id="JANPWB010000001">
    <property type="protein sequence ID" value="KAJ1218441.1"/>
    <property type="molecule type" value="Genomic_DNA"/>
</dbReference>
<proteinExistence type="predicted"/>
<accession>A0AAV7WZY5</accession>
<feature type="compositionally biased region" description="Low complexity" evidence="1">
    <location>
        <begin position="54"/>
        <end position="65"/>
    </location>
</feature>
<sequence>MAQPYTGGIVESGQVNLDIDAPAANQGTNPEEGGVFIPTMSSPEPAVEGRGGDNAKTNKTKVAAAQQPSRRLVGRAGGN</sequence>
<name>A0AAV7WZY5_PLEWA</name>
<dbReference type="Proteomes" id="UP001066276">
    <property type="component" value="Chromosome 1_1"/>
</dbReference>
<organism evidence="2 3">
    <name type="scientific">Pleurodeles waltl</name>
    <name type="common">Iberian ribbed newt</name>
    <dbReference type="NCBI Taxonomy" id="8319"/>
    <lineage>
        <taxon>Eukaryota</taxon>
        <taxon>Metazoa</taxon>
        <taxon>Chordata</taxon>
        <taxon>Craniata</taxon>
        <taxon>Vertebrata</taxon>
        <taxon>Euteleostomi</taxon>
        <taxon>Amphibia</taxon>
        <taxon>Batrachia</taxon>
        <taxon>Caudata</taxon>
        <taxon>Salamandroidea</taxon>
        <taxon>Salamandridae</taxon>
        <taxon>Pleurodelinae</taxon>
        <taxon>Pleurodeles</taxon>
    </lineage>
</organism>
<comment type="caution">
    <text evidence="2">The sequence shown here is derived from an EMBL/GenBank/DDBJ whole genome shotgun (WGS) entry which is preliminary data.</text>
</comment>